<accession>A0ABR1TH16</accession>
<proteinExistence type="predicted"/>
<name>A0ABR1TH16_9PEZI</name>
<evidence type="ECO:0000313" key="1">
    <source>
        <dbReference type="EMBL" id="KAK8044958.1"/>
    </source>
</evidence>
<keyword evidence="2" id="KW-1185">Reference proteome</keyword>
<dbReference type="Proteomes" id="UP001444661">
    <property type="component" value="Unassembled WGS sequence"/>
</dbReference>
<organism evidence="1 2">
    <name type="scientific">Apiospora rasikravindrae</name>
    <dbReference type="NCBI Taxonomy" id="990691"/>
    <lineage>
        <taxon>Eukaryota</taxon>
        <taxon>Fungi</taxon>
        <taxon>Dikarya</taxon>
        <taxon>Ascomycota</taxon>
        <taxon>Pezizomycotina</taxon>
        <taxon>Sordariomycetes</taxon>
        <taxon>Xylariomycetidae</taxon>
        <taxon>Amphisphaeriales</taxon>
        <taxon>Apiosporaceae</taxon>
        <taxon>Apiospora</taxon>
    </lineage>
</organism>
<protein>
    <submittedName>
        <fullName evidence="1">Uncharacterized protein</fullName>
    </submittedName>
</protein>
<evidence type="ECO:0000313" key="2">
    <source>
        <dbReference type="Proteomes" id="UP001444661"/>
    </source>
</evidence>
<dbReference type="EMBL" id="JAQQWK010000003">
    <property type="protein sequence ID" value="KAK8044958.1"/>
    <property type="molecule type" value="Genomic_DNA"/>
</dbReference>
<reference evidence="1 2" key="1">
    <citation type="submission" date="2023-01" db="EMBL/GenBank/DDBJ databases">
        <title>Analysis of 21 Apiospora genomes using comparative genomics revels a genus with tremendous synthesis potential of carbohydrate active enzymes and secondary metabolites.</title>
        <authorList>
            <person name="Sorensen T."/>
        </authorList>
    </citation>
    <scope>NUCLEOTIDE SEQUENCE [LARGE SCALE GENOMIC DNA]</scope>
    <source>
        <strain evidence="1 2">CBS 33761</strain>
    </source>
</reference>
<comment type="caution">
    <text evidence="1">The sequence shown here is derived from an EMBL/GenBank/DDBJ whole genome shotgun (WGS) entry which is preliminary data.</text>
</comment>
<sequence length="140" mass="15086">MISQLKVMVTLTIRDAARHVNSSLRDATRHVNSPVRNVTNHSDGPVGYTYIYRVEIPYLTAEDSPINKTISSPGDIANEITCVSPVHGVSQRQHGAEPRGFEVTYAAAAACGIGAAKLKATSAEETKKVRHCILTGNTEL</sequence>
<gene>
    <name evidence="1" type="ORF">PG993_004982</name>
</gene>